<evidence type="ECO:0000256" key="2">
    <source>
        <dbReference type="ARBA" id="ARBA00004496"/>
    </source>
</evidence>
<keyword evidence="14" id="KW-0961">Cell wall biogenesis/degradation</keyword>
<evidence type="ECO:0000313" key="19">
    <source>
        <dbReference type="Proteomes" id="UP000824135"/>
    </source>
</evidence>
<dbReference type="GO" id="GO:0071555">
    <property type="term" value="P:cell wall organization"/>
    <property type="evidence" value="ECO:0007669"/>
    <property type="project" value="UniProtKB-KW"/>
</dbReference>
<comment type="caution">
    <text evidence="18">The sequence shown here is derived from an EMBL/GenBank/DDBJ whole genome shotgun (WGS) entry which is preliminary data.</text>
</comment>
<dbReference type="PANTHER" id="PTHR43584:SF3">
    <property type="entry name" value="BIFUNCTIONAL PROTEIN GLMU"/>
    <property type="match status" value="1"/>
</dbReference>
<dbReference type="InterPro" id="IPR001451">
    <property type="entry name" value="Hexapep"/>
</dbReference>
<comment type="catalytic activity">
    <reaction evidence="16">
        <text>N-acetyl-alpha-D-glucosamine 1-phosphate + UTP + H(+) = UDP-N-acetyl-alpha-D-glucosamine + diphosphate</text>
        <dbReference type="Rhea" id="RHEA:13509"/>
        <dbReference type="ChEBI" id="CHEBI:15378"/>
        <dbReference type="ChEBI" id="CHEBI:33019"/>
        <dbReference type="ChEBI" id="CHEBI:46398"/>
        <dbReference type="ChEBI" id="CHEBI:57705"/>
        <dbReference type="ChEBI" id="CHEBI:57776"/>
        <dbReference type="EC" id="2.7.7.23"/>
    </reaction>
</comment>
<evidence type="ECO:0000256" key="12">
    <source>
        <dbReference type="ARBA" id="ARBA00022984"/>
    </source>
</evidence>
<dbReference type="InterPro" id="IPR018357">
    <property type="entry name" value="Hexapep_transf_CS"/>
</dbReference>
<keyword evidence="11" id="KW-0133">Cell shape</keyword>
<evidence type="ECO:0000256" key="7">
    <source>
        <dbReference type="ARBA" id="ARBA00022695"/>
    </source>
</evidence>
<comment type="catalytic activity">
    <reaction evidence="15">
        <text>alpha-D-glucosamine 1-phosphate + acetyl-CoA = N-acetyl-alpha-D-glucosamine 1-phosphate + CoA + H(+)</text>
        <dbReference type="Rhea" id="RHEA:13725"/>
        <dbReference type="ChEBI" id="CHEBI:15378"/>
        <dbReference type="ChEBI" id="CHEBI:57287"/>
        <dbReference type="ChEBI" id="CHEBI:57288"/>
        <dbReference type="ChEBI" id="CHEBI:57776"/>
        <dbReference type="ChEBI" id="CHEBI:58516"/>
        <dbReference type="EC" id="2.3.1.157"/>
    </reaction>
</comment>
<dbReference type="AlphaFoldDB" id="A0A9D1Z8N5"/>
<evidence type="ECO:0000256" key="13">
    <source>
        <dbReference type="ARBA" id="ARBA00023315"/>
    </source>
</evidence>
<sequence>MKNVKILSPETVTISSEAVIGEGVVIYPNNHVLGKTVIGKGAVLLPNNIVEDSQIGEGARLIASVVRGAVVGEGAEVGPFANLRKGAVIGRGCRIGDFVEIKNAVIGEGTKVSHLTYIGDADVGRRCNVGCGVVFCNYDGKNKYRTSVGDDCFIGSNVNLVAPVSVGDGSFVAAGTTVAKDVEEGVFVIGRVRQEQNARLAHKYCRGEERKDG</sequence>
<reference evidence="18" key="2">
    <citation type="submission" date="2021-04" db="EMBL/GenBank/DDBJ databases">
        <authorList>
            <person name="Gilroy R."/>
        </authorList>
    </citation>
    <scope>NUCLEOTIDE SEQUENCE</scope>
    <source>
        <strain evidence="18">CHK199-9574</strain>
    </source>
</reference>
<dbReference type="GO" id="GO:0005737">
    <property type="term" value="C:cytoplasm"/>
    <property type="evidence" value="ECO:0007669"/>
    <property type="project" value="UniProtKB-SubCell"/>
</dbReference>
<evidence type="ECO:0000256" key="10">
    <source>
        <dbReference type="ARBA" id="ARBA00022842"/>
    </source>
</evidence>
<dbReference type="EMBL" id="DXCO01000038">
    <property type="protein sequence ID" value="HIY78634.1"/>
    <property type="molecule type" value="Genomic_DNA"/>
</dbReference>
<comment type="subcellular location">
    <subcellularLocation>
        <location evidence="2">Cytoplasm</location>
    </subcellularLocation>
</comment>
<evidence type="ECO:0000256" key="9">
    <source>
        <dbReference type="ARBA" id="ARBA00022737"/>
    </source>
</evidence>
<evidence type="ECO:0000256" key="3">
    <source>
        <dbReference type="ARBA" id="ARBA00007707"/>
    </source>
</evidence>
<dbReference type="GO" id="GO:0006048">
    <property type="term" value="P:UDP-N-acetylglucosamine biosynthetic process"/>
    <property type="evidence" value="ECO:0007669"/>
    <property type="project" value="InterPro"/>
</dbReference>
<evidence type="ECO:0000256" key="16">
    <source>
        <dbReference type="ARBA" id="ARBA00048493"/>
    </source>
</evidence>
<evidence type="ECO:0000256" key="15">
    <source>
        <dbReference type="ARBA" id="ARBA00048247"/>
    </source>
</evidence>
<gene>
    <name evidence="18" type="ORF">H9728_06280</name>
</gene>
<dbReference type="Pfam" id="PF14602">
    <property type="entry name" value="Hexapep_2"/>
    <property type="match status" value="1"/>
</dbReference>
<keyword evidence="6" id="KW-0808">Transferase</keyword>
<evidence type="ECO:0000256" key="5">
    <source>
        <dbReference type="ARBA" id="ARBA00022490"/>
    </source>
</evidence>
<dbReference type="GO" id="GO:0009252">
    <property type="term" value="P:peptidoglycan biosynthetic process"/>
    <property type="evidence" value="ECO:0007669"/>
    <property type="project" value="UniProtKB-KW"/>
</dbReference>
<evidence type="ECO:0000313" key="18">
    <source>
        <dbReference type="EMBL" id="HIY78634.1"/>
    </source>
</evidence>
<dbReference type="GO" id="GO:0003977">
    <property type="term" value="F:UDP-N-acetylglucosamine diphosphorylase activity"/>
    <property type="evidence" value="ECO:0007669"/>
    <property type="project" value="UniProtKB-EC"/>
</dbReference>
<keyword evidence="5" id="KW-0963">Cytoplasm</keyword>
<keyword evidence="12" id="KW-0573">Peptidoglycan synthesis</keyword>
<dbReference type="SUPFAM" id="SSF51161">
    <property type="entry name" value="Trimeric LpxA-like enzymes"/>
    <property type="match status" value="1"/>
</dbReference>
<dbReference type="PROSITE" id="PS00101">
    <property type="entry name" value="HEXAPEP_TRANSFERASES"/>
    <property type="match status" value="1"/>
</dbReference>
<evidence type="ECO:0000256" key="11">
    <source>
        <dbReference type="ARBA" id="ARBA00022960"/>
    </source>
</evidence>
<comment type="similarity">
    <text evidence="3">In the C-terminal section; belongs to the transferase hexapeptide repeat family.</text>
</comment>
<evidence type="ECO:0000256" key="1">
    <source>
        <dbReference type="ARBA" id="ARBA00001946"/>
    </source>
</evidence>
<keyword evidence="13" id="KW-0012">Acyltransferase</keyword>
<evidence type="ECO:0008006" key="20">
    <source>
        <dbReference type="Google" id="ProtNLM"/>
    </source>
</evidence>
<dbReference type="GO" id="GO:0008360">
    <property type="term" value="P:regulation of cell shape"/>
    <property type="evidence" value="ECO:0007669"/>
    <property type="project" value="UniProtKB-KW"/>
</dbReference>
<comment type="cofactor">
    <cofactor evidence="1">
        <name>Mg(2+)</name>
        <dbReference type="ChEBI" id="CHEBI:18420"/>
    </cofactor>
</comment>
<comment type="function">
    <text evidence="17">Catalyzes the last two sequential reactions in the de novo biosynthetic pathway for UDP-N-acetylglucosamine (UDP-GlcNAc). The C-terminal domain catalyzes the transfer of acetyl group from acetyl coenzyme A to glucosamine-1-phosphate (GlcN-1-P) to produce N-acetylglucosamine-1-phosphate (GlcNAc-1-P), which is converted into UDP-GlcNAc by the transfer of uridine 5-monophosphate (from uridine 5-triphosphate), a reaction catalyzed by the N-terminal domain.</text>
</comment>
<protein>
    <recommendedName>
        <fullName evidence="20">UDP-N-acetylglucosamine diphosphorylase</fullName>
    </recommendedName>
</protein>
<comment type="similarity">
    <text evidence="4">In the N-terminal section; belongs to the N-acetylglucosamine-1-phosphate uridyltransferase family.</text>
</comment>
<reference evidence="18" key="1">
    <citation type="journal article" date="2021" name="PeerJ">
        <title>Extensive microbial diversity within the chicken gut microbiome revealed by metagenomics and culture.</title>
        <authorList>
            <person name="Gilroy R."/>
            <person name="Ravi A."/>
            <person name="Getino M."/>
            <person name="Pursley I."/>
            <person name="Horton D.L."/>
            <person name="Alikhan N.F."/>
            <person name="Baker D."/>
            <person name="Gharbi K."/>
            <person name="Hall N."/>
            <person name="Watson M."/>
            <person name="Adriaenssens E.M."/>
            <person name="Foster-Nyarko E."/>
            <person name="Jarju S."/>
            <person name="Secka A."/>
            <person name="Antonio M."/>
            <person name="Oren A."/>
            <person name="Chaudhuri R.R."/>
            <person name="La Ragione R."/>
            <person name="Hildebrand F."/>
            <person name="Pallen M.J."/>
        </authorList>
    </citation>
    <scope>NUCLEOTIDE SEQUENCE</scope>
    <source>
        <strain evidence="18">CHK199-9574</strain>
    </source>
</reference>
<dbReference type="GO" id="GO:0046872">
    <property type="term" value="F:metal ion binding"/>
    <property type="evidence" value="ECO:0007669"/>
    <property type="project" value="UniProtKB-KW"/>
</dbReference>
<name>A0A9D1Z8N5_9FIRM</name>
<keyword evidence="9" id="KW-0677">Repeat</keyword>
<dbReference type="CDD" id="cd03353">
    <property type="entry name" value="LbH_GlmU_C"/>
    <property type="match status" value="1"/>
</dbReference>
<keyword evidence="10" id="KW-0460">Magnesium</keyword>
<dbReference type="InterPro" id="IPR011004">
    <property type="entry name" value="Trimer_LpxA-like_sf"/>
</dbReference>
<keyword evidence="7" id="KW-0548">Nucleotidyltransferase</keyword>
<dbReference type="PANTHER" id="PTHR43584">
    <property type="entry name" value="NUCLEOTIDYL TRANSFERASE"/>
    <property type="match status" value="1"/>
</dbReference>
<dbReference type="InterPro" id="IPR038009">
    <property type="entry name" value="GlmU_C_LbH"/>
</dbReference>
<evidence type="ECO:0000256" key="17">
    <source>
        <dbReference type="ARBA" id="ARBA00049628"/>
    </source>
</evidence>
<evidence type="ECO:0000256" key="14">
    <source>
        <dbReference type="ARBA" id="ARBA00023316"/>
    </source>
</evidence>
<evidence type="ECO:0000256" key="4">
    <source>
        <dbReference type="ARBA" id="ARBA00007947"/>
    </source>
</evidence>
<evidence type="ECO:0000256" key="8">
    <source>
        <dbReference type="ARBA" id="ARBA00022723"/>
    </source>
</evidence>
<organism evidence="18 19">
    <name type="scientific">Candidatus Borkfalkia excrementavium</name>
    <dbReference type="NCBI Taxonomy" id="2838505"/>
    <lineage>
        <taxon>Bacteria</taxon>
        <taxon>Bacillati</taxon>
        <taxon>Bacillota</taxon>
        <taxon>Clostridia</taxon>
        <taxon>Christensenellales</taxon>
        <taxon>Christensenellaceae</taxon>
        <taxon>Candidatus Borkfalkia</taxon>
    </lineage>
</organism>
<dbReference type="Pfam" id="PF00132">
    <property type="entry name" value="Hexapep"/>
    <property type="match status" value="1"/>
</dbReference>
<evidence type="ECO:0000256" key="6">
    <source>
        <dbReference type="ARBA" id="ARBA00022679"/>
    </source>
</evidence>
<dbReference type="Proteomes" id="UP000824135">
    <property type="component" value="Unassembled WGS sequence"/>
</dbReference>
<dbReference type="GO" id="GO:0019134">
    <property type="term" value="F:glucosamine-1-phosphate N-acetyltransferase activity"/>
    <property type="evidence" value="ECO:0007669"/>
    <property type="project" value="UniProtKB-EC"/>
</dbReference>
<accession>A0A9D1Z8N5</accession>
<dbReference type="InterPro" id="IPR050065">
    <property type="entry name" value="GlmU-like"/>
</dbReference>
<proteinExistence type="inferred from homology"/>
<keyword evidence="8" id="KW-0479">Metal-binding</keyword>
<dbReference type="Gene3D" id="2.160.10.10">
    <property type="entry name" value="Hexapeptide repeat proteins"/>
    <property type="match status" value="1"/>
</dbReference>